<dbReference type="InterPro" id="IPR049065">
    <property type="entry name" value="Nakanori"/>
</dbReference>
<dbReference type="Pfam" id="PF21230">
    <property type="entry name" value="Nakanori"/>
    <property type="match status" value="1"/>
</dbReference>
<dbReference type="AlphaFoldDB" id="A0A9N7R5M8"/>
<evidence type="ECO:0000313" key="2">
    <source>
        <dbReference type="EMBL" id="CAA0812733.1"/>
    </source>
</evidence>
<dbReference type="InterPro" id="IPR053085">
    <property type="entry name" value="Jasmonate-induced_protein"/>
</dbReference>
<dbReference type="EMBL" id="CACSLK010011299">
    <property type="protein sequence ID" value="CAA0812733.1"/>
    <property type="molecule type" value="Genomic_DNA"/>
</dbReference>
<gene>
    <name evidence="2" type="ORF">SHERM_13292</name>
</gene>
<keyword evidence="3" id="KW-1185">Reference proteome</keyword>
<evidence type="ECO:0000256" key="1">
    <source>
        <dbReference type="SAM" id="MobiDB-lite"/>
    </source>
</evidence>
<reference evidence="2" key="1">
    <citation type="submission" date="2019-12" db="EMBL/GenBank/DDBJ databases">
        <authorList>
            <person name="Scholes J."/>
        </authorList>
    </citation>
    <scope>NUCLEOTIDE SEQUENCE</scope>
</reference>
<organism evidence="2 3">
    <name type="scientific">Striga hermonthica</name>
    <name type="common">Purple witchweed</name>
    <name type="synonym">Buchnera hermonthica</name>
    <dbReference type="NCBI Taxonomy" id="68872"/>
    <lineage>
        <taxon>Eukaryota</taxon>
        <taxon>Viridiplantae</taxon>
        <taxon>Streptophyta</taxon>
        <taxon>Embryophyta</taxon>
        <taxon>Tracheophyta</taxon>
        <taxon>Spermatophyta</taxon>
        <taxon>Magnoliopsida</taxon>
        <taxon>eudicotyledons</taxon>
        <taxon>Gunneridae</taxon>
        <taxon>Pentapetalae</taxon>
        <taxon>asterids</taxon>
        <taxon>lamiids</taxon>
        <taxon>Lamiales</taxon>
        <taxon>Orobanchaceae</taxon>
        <taxon>Buchnereae</taxon>
        <taxon>Striga</taxon>
    </lineage>
</organism>
<sequence length="274" mass="29378">MASNVFGQAITEEVVEMLFPNANPITNLHRAEAALLHINAGEKATNVTTFVHNLKAAWGTGTSTLGMVYNATGGTISLMRAHSWEGSAWRASFPQVVQNGQWFGFLFVRNRLLGPAKGALVYRGRDNSGSNRDWLISWDNTRMNYQNHVFAQVRLSTSLNSLNWATIDTLMLRQFNNFSVSENGGFASVGIGAGSSPEFVGILSLAGLSPRAMTHATDLSVIYPSLDSKYNDLDATEEGIDATEEGTEEDDKKSSGAADAAPPAAAAPSATTTE</sequence>
<dbReference type="OrthoDB" id="2617878at2759"/>
<dbReference type="PANTHER" id="PTHR36482:SF5">
    <property type="entry name" value="23 KDA JASMONATE-INDUCED PROTEIN-LIKE"/>
    <property type="match status" value="1"/>
</dbReference>
<feature type="region of interest" description="Disordered" evidence="1">
    <location>
        <begin position="234"/>
        <end position="274"/>
    </location>
</feature>
<name>A0A9N7R5M8_STRHE</name>
<protein>
    <submittedName>
        <fullName evidence="2">Uncharacterized protein</fullName>
    </submittedName>
</protein>
<feature type="compositionally biased region" description="Low complexity" evidence="1">
    <location>
        <begin position="255"/>
        <end position="274"/>
    </location>
</feature>
<comment type="caution">
    <text evidence="2">The sequence shown here is derived from an EMBL/GenBank/DDBJ whole genome shotgun (WGS) entry which is preliminary data.</text>
</comment>
<proteinExistence type="predicted"/>
<dbReference type="Proteomes" id="UP001153555">
    <property type="component" value="Unassembled WGS sequence"/>
</dbReference>
<dbReference type="PANTHER" id="PTHR36482">
    <property type="entry name" value="OSJNBA0024J22.15 PROTEIN"/>
    <property type="match status" value="1"/>
</dbReference>
<evidence type="ECO:0000313" key="3">
    <source>
        <dbReference type="Proteomes" id="UP001153555"/>
    </source>
</evidence>
<feature type="compositionally biased region" description="Acidic residues" evidence="1">
    <location>
        <begin position="234"/>
        <end position="249"/>
    </location>
</feature>
<accession>A0A9N7R5M8</accession>